<proteinExistence type="predicted"/>
<evidence type="ECO:0000256" key="1">
    <source>
        <dbReference type="SAM" id="SignalP"/>
    </source>
</evidence>
<protein>
    <submittedName>
        <fullName evidence="2">Oidioi.mRNA.OKI2018_I69.PAR.g9174.t1.cds</fullName>
    </submittedName>
</protein>
<dbReference type="Gene3D" id="1.20.90.10">
    <property type="entry name" value="Phospholipase A2 domain"/>
    <property type="match status" value="1"/>
</dbReference>
<gene>
    <name evidence="2" type="ORF">OKIOD_LOCUS732</name>
</gene>
<dbReference type="EMBL" id="OU015568">
    <property type="protein sequence ID" value="CAG5079120.1"/>
    <property type="molecule type" value="Genomic_DNA"/>
</dbReference>
<evidence type="ECO:0000313" key="3">
    <source>
        <dbReference type="Proteomes" id="UP001158576"/>
    </source>
</evidence>
<accession>A0ABN7RMX2</accession>
<reference evidence="2 3" key="1">
    <citation type="submission" date="2021-04" db="EMBL/GenBank/DDBJ databases">
        <authorList>
            <person name="Bliznina A."/>
        </authorList>
    </citation>
    <scope>NUCLEOTIDE SEQUENCE [LARGE SCALE GENOMIC DNA]</scope>
</reference>
<keyword evidence="1" id="KW-0732">Signal</keyword>
<organism evidence="2 3">
    <name type="scientific">Oikopleura dioica</name>
    <name type="common">Tunicate</name>
    <dbReference type="NCBI Taxonomy" id="34765"/>
    <lineage>
        <taxon>Eukaryota</taxon>
        <taxon>Metazoa</taxon>
        <taxon>Chordata</taxon>
        <taxon>Tunicata</taxon>
        <taxon>Appendicularia</taxon>
        <taxon>Copelata</taxon>
        <taxon>Oikopleuridae</taxon>
        <taxon>Oikopleura</taxon>
    </lineage>
</organism>
<evidence type="ECO:0000313" key="2">
    <source>
        <dbReference type="EMBL" id="CAG5079120.1"/>
    </source>
</evidence>
<keyword evidence="3" id="KW-1185">Reference proteome</keyword>
<dbReference type="Proteomes" id="UP001158576">
    <property type="component" value="Chromosome PAR"/>
</dbReference>
<name>A0ABN7RMX2_OIKDI</name>
<feature type="chain" id="PRO_5045434871" evidence="1">
    <location>
        <begin position="21"/>
        <end position="253"/>
    </location>
</feature>
<dbReference type="InterPro" id="IPR036444">
    <property type="entry name" value="PLipase_A2_dom_sf"/>
</dbReference>
<dbReference type="SUPFAM" id="SSF48619">
    <property type="entry name" value="Phospholipase A2, PLA2"/>
    <property type="match status" value="1"/>
</dbReference>
<sequence length="253" mass="28555">MKLYAFFAAIALAQEDDVVADDVCISGGEEVSCLTVRGRKDRNKNKEENRSSLSPEERRYADLKAIAKKIWGNNGLKGKNKFDERKYWAYGCHCYLLGDRPLTEMGTGAPKDELDNKCKAYKDCQKCVREKHGDTCIGEFTQYTWSYKSKNGIGFVSQNEEGSCEQELFQCDLKFAQDTFAAMNIFNEDYHFFWGGFDNRDPDNCPSNGGIPVDHQCCGGYDRPYHWIGLNKNKCCPASDGNSGIVTPVEENC</sequence>
<feature type="signal peptide" evidence="1">
    <location>
        <begin position="1"/>
        <end position="20"/>
    </location>
</feature>